<dbReference type="Proteomes" id="UP000326687">
    <property type="component" value="Unassembled WGS sequence"/>
</dbReference>
<evidence type="ECO:0000313" key="2">
    <source>
        <dbReference type="EMBL" id="KDN27536.1"/>
    </source>
</evidence>
<accession>A0A066UJD0</accession>
<reference evidence="1 4" key="2">
    <citation type="submission" date="2019-09" db="EMBL/GenBank/DDBJ databases">
        <title>Vibrio Fortis S7-72.</title>
        <authorList>
            <person name="Das S.K."/>
        </authorList>
    </citation>
    <scope>NUCLEOTIDE SEQUENCE [LARGE SCALE GENOMIC DNA]</scope>
    <source>
        <strain evidence="1 4">S7-72</strain>
    </source>
</reference>
<keyword evidence="3" id="KW-1185">Reference proteome</keyword>
<evidence type="ECO:0000313" key="3">
    <source>
        <dbReference type="Proteomes" id="UP000027219"/>
    </source>
</evidence>
<name>A0A066UJD0_9VIBR</name>
<dbReference type="STRING" id="212667.VFDL14_18830"/>
<dbReference type="Proteomes" id="UP000027219">
    <property type="component" value="Unassembled WGS sequence"/>
</dbReference>
<dbReference type="AlphaFoldDB" id="A0A066UJD0"/>
<comment type="caution">
    <text evidence="2">The sequence shown here is derived from an EMBL/GenBank/DDBJ whole genome shotgun (WGS) entry which is preliminary data.</text>
</comment>
<dbReference type="EMBL" id="VXDD01000003">
    <property type="protein sequence ID" value="KAB0300488.1"/>
    <property type="molecule type" value="Genomic_DNA"/>
</dbReference>
<evidence type="ECO:0000313" key="1">
    <source>
        <dbReference type="EMBL" id="KAB0300488.1"/>
    </source>
</evidence>
<gene>
    <name evidence="1" type="ORF">F2Z80_15175</name>
    <name evidence="2" type="ORF">VFDL14_18830</name>
</gene>
<organism evidence="2 3">
    <name type="scientific">Vibrio fortis</name>
    <dbReference type="NCBI Taxonomy" id="212667"/>
    <lineage>
        <taxon>Bacteria</taxon>
        <taxon>Pseudomonadati</taxon>
        <taxon>Pseudomonadota</taxon>
        <taxon>Gammaproteobacteria</taxon>
        <taxon>Vibrionales</taxon>
        <taxon>Vibrionaceae</taxon>
        <taxon>Vibrio</taxon>
    </lineage>
</organism>
<protein>
    <submittedName>
        <fullName evidence="2">Uncharacterized protein</fullName>
    </submittedName>
</protein>
<reference evidence="2 3" key="1">
    <citation type="submission" date="2014-02" db="EMBL/GenBank/DDBJ databases">
        <title>Vibrio fortis Dalian14 Genome Sequencing.</title>
        <authorList>
            <person name="Wang Y."/>
            <person name="Song L."/>
            <person name="Liu G."/>
            <person name="Ding J."/>
        </authorList>
    </citation>
    <scope>NUCLEOTIDE SEQUENCE [LARGE SCALE GENOMIC DNA]</scope>
    <source>
        <strain evidence="2 3">Dalian14</strain>
    </source>
</reference>
<sequence length="60" mass="6427">MKKTFKNVSPESGEITVQLDQAKLSFHVESGAEFTLESSEGADVVFSSASPDVNLVIEPV</sequence>
<dbReference type="RefSeq" id="WP_032552340.1">
    <property type="nucleotide sequence ID" value="NZ_BTGL01000005.1"/>
</dbReference>
<evidence type="ECO:0000313" key="4">
    <source>
        <dbReference type="Proteomes" id="UP000326687"/>
    </source>
</evidence>
<dbReference type="OrthoDB" id="5910111at2"/>
<proteinExistence type="predicted"/>
<dbReference type="EMBL" id="JFFR01000027">
    <property type="protein sequence ID" value="KDN27536.1"/>
    <property type="molecule type" value="Genomic_DNA"/>
</dbReference>